<evidence type="ECO:0000256" key="6">
    <source>
        <dbReference type="ARBA" id="ARBA00023136"/>
    </source>
</evidence>
<accession>A0AA38H435</accession>
<feature type="transmembrane region" description="Helical" evidence="10">
    <location>
        <begin position="111"/>
        <end position="129"/>
    </location>
</feature>
<reference evidence="12" key="1">
    <citation type="journal article" date="2022" name="G3 (Bethesda)">
        <title>High quality genome of the basidiomycete yeast Dioszegia hungarica PDD-24b-2 isolated from cloud water.</title>
        <authorList>
            <person name="Jarrige D."/>
            <person name="Haridas S."/>
            <person name="Bleykasten-Grosshans C."/>
            <person name="Joly M."/>
            <person name="Nadalig T."/>
            <person name="Sancelme M."/>
            <person name="Vuilleumier S."/>
            <person name="Grigoriev I.V."/>
            <person name="Amato P."/>
            <person name="Bringel F."/>
        </authorList>
    </citation>
    <scope>NUCLEOTIDE SEQUENCE</scope>
    <source>
        <strain evidence="12">PDD-24b-2</strain>
    </source>
</reference>
<dbReference type="Proteomes" id="UP001164286">
    <property type="component" value="Unassembled WGS sequence"/>
</dbReference>
<feature type="transmembrane region" description="Helical" evidence="10">
    <location>
        <begin position="25"/>
        <end position="43"/>
    </location>
</feature>
<dbReference type="SUPFAM" id="SSF103473">
    <property type="entry name" value="MFS general substrate transporter"/>
    <property type="match status" value="1"/>
</dbReference>
<keyword evidence="6 10" id="KW-0472">Membrane</keyword>
<feature type="transmembrane region" description="Helical" evidence="10">
    <location>
        <begin position="77"/>
        <end position="99"/>
    </location>
</feature>
<proteinExistence type="inferred from homology"/>
<feature type="transmembrane region" description="Helical" evidence="10">
    <location>
        <begin position="364"/>
        <end position="386"/>
    </location>
</feature>
<evidence type="ECO:0000256" key="2">
    <source>
        <dbReference type="ARBA" id="ARBA00010992"/>
    </source>
</evidence>
<feature type="domain" description="Major facilitator superfamily (MFS) profile" evidence="11">
    <location>
        <begin position="30"/>
        <end position="484"/>
    </location>
</feature>
<name>A0AA38H435_9TREE</name>
<evidence type="ECO:0000256" key="7">
    <source>
        <dbReference type="ARBA" id="ARBA00049119"/>
    </source>
</evidence>
<dbReference type="EMBL" id="JAKWFO010000009">
    <property type="protein sequence ID" value="KAI9633427.1"/>
    <property type="molecule type" value="Genomic_DNA"/>
</dbReference>
<organism evidence="12 13">
    <name type="scientific">Dioszegia hungarica</name>
    <dbReference type="NCBI Taxonomy" id="4972"/>
    <lineage>
        <taxon>Eukaryota</taxon>
        <taxon>Fungi</taxon>
        <taxon>Dikarya</taxon>
        <taxon>Basidiomycota</taxon>
        <taxon>Agaricomycotina</taxon>
        <taxon>Tremellomycetes</taxon>
        <taxon>Tremellales</taxon>
        <taxon>Bulleribasidiaceae</taxon>
        <taxon>Dioszegia</taxon>
    </lineage>
</organism>
<feature type="transmembrane region" description="Helical" evidence="10">
    <location>
        <begin position="460"/>
        <end position="480"/>
    </location>
</feature>
<evidence type="ECO:0000256" key="10">
    <source>
        <dbReference type="SAM" id="Phobius"/>
    </source>
</evidence>
<feature type="transmembrane region" description="Helical" evidence="10">
    <location>
        <begin position="335"/>
        <end position="358"/>
    </location>
</feature>
<evidence type="ECO:0000313" key="13">
    <source>
        <dbReference type="Proteomes" id="UP001164286"/>
    </source>
</evidence>
<evidence type="ECO:0000259" key="11">
    <source>
        <dbReference type="PROSITE" id="PS50850"/>
    </source>
</evidence>
<dbReference type="FunFam" id="1.20.1250.20:FF:000061">
    <property type="entry name" value="MFS sugar transporter"/>
    <property type="match status" value="1"/>
</dbReference>
<protein>
    <submittedName>
        <fullName evidence="12">Transporter-domain-containing protein</fullName>
    </submittedName>
</protein>
<evidence type="ECO:0000256" key="3">
    <source>
        <dbReference type="ARBA" id="ARBA00022448"/>
    </source>
</evidence>
<keyword evidence="13" id="KW-1185">Reference proteome</keyword>
<evidence type="ECO:0000256" key="9">
    <source>
        <dbReference type="SAM" id="MobiDB-lite"/>
    </source>
</evidence>
<comment type="similarity">
    <text evidence="2 8">Belongs to the major facilitator superfamily. Sugar transporter (TC 2.A.1.1) family.</text>
</comment>
<gene>
    <name evidence="12" type="ORF">MKK02DRAFT_18272</name>
</gene>
<dbReference type="InterPro" id="IPR005829">
    <property type="entry name" value="Sugar_transporter_CS"/>
</dbReference>
<dbReference type="NCBIfam" id="TIGR00879">
    <property type="entry name" value="SP"/>
    <property type="match status" value="1"/>
</dbReference>
<keyword evidence="5 10" id="KW-1133">Transmembrane helix</keyword>
<dbReference type="InterPro" id="IPR020846">
    <property type="entry name" value="MFS_dom"/>
</dbReference>
<sequence>MFSKSEKAPLPSSSPVKYGGMNGNTLLYAIVATATCGFSLFGYDQGLMSGIIGSEQFNREFPETRQTSNDDVYRATLQGTVVSVYEVGCFFGALLAFFIGEKMGRRRMMTTGGIIMIIGTILSVTAFGPGARGVNGNVGGFAQFIISRIITGIGNGMNTATIPTWVAESSKAHNRGFLICIEASTVAVGTVIAYWLVFGLSYVDTSVSWRFPIAFQIFFAVILLAMVAILPESPRWLMAHGREDEAMRVLAALSAVSVEDETTVFEKNRMSDAIAAQADNRANKGEIFKGGKNQHLRRALVGASTQLFQQLGGCNAVIYYATILFERQIGLEKRLAYILGGVLSLVYAAFALTSFFLVERVGRRKLFLIGTVGQAVAMFITFGCLVEGSRQAAYGGAFGLFLFIAFFGATWLPLPWLYPAELNSMAVRTQANAVSTCTNWLSNFLVVQVLPTMTASINSYTFLIFALANCIFLPFIYFFYPETTGRTLEELDVVFAQAHLTKRRPTLIAAEMPKLTDHQVQVMTDRYDIHGGAMDNEAGGTYGDAPNSGEPDTTLPPAHPEVMSGEKTGRHNAPDATSTRVGSFDAENAVAGKGQTGAPQV</sequence>
<comment type="subcellular location">
    <subcellularLocation>
        <location evidence="1">Membrane</location>
        <topology evidence="1">Multi-pass membrane protein</topology>
    </subcellularLocation>
</comment>
<dbReference type="PRINTS" id="PR00171">
    <property type="entry name" value="SUGRTRNSPORT"/>
</dbReference>
<evidence type="ECO:0000256" key="4">
    <source>
        <dbReference type="ARBA" id="ARBA00022692"/>
    </source>
</evidence>
<feature type="region of interest" description="Disordered" evidence="9">
    <location>
        <begin position="533"/>
        <end position="601"/>
    </location>
</feature>
<dbReference type="GO" id="GO:0016020">
    <property type="term" value="C:membrane"/>
    <property type="evidence" value="ECO:0007669"/>
    <property type="project" value="UniProtKB-SubCell"/>
</dbReference>
<dbReference type="InterPro" id="IPR003663">
    <property type="entry name" value="Sugar/inositol_transpt"/>
</dbReference>
<dbReference type="GeneID" id="77725120"/>
<feature type="transmembrane region" description="Helical" evidence="10">
    <location>
        <begin position="393"/>
        <end position="414"/>
    </location>
</feature>
<dbReference type="PROSITE" id="PS00216">
    <property type="entry name" value="SUGAR_TRANSPORT_1"/>
    <property type="match status" value="1"/>
</dbReference>
<dbReference type="Gene3D" id="1.20.1250.20">
    <property type="entry name" value="MFS general substrate transporter like domains"/>
    <property type="match status" value="2"/>
</dbReference>
<keyword evidence="4 10" id="KW-0812">Transmembrane</keyword>
<evidence type="ECO:0000256" key="8">
    <source>
        <dbReference type="RuleBase" id="RU003346"/>
    </source>
</evidence>
<dbReference type="RefSeq" id="XP_052943204.1">
    <property type="nucleotide sequence ID" value="XM_053085919.1"/>
</dbReference>
<feature type="transmembrane region" description="Helical" evidence="10">
    <location>
        <begin position="177"/>
        <end position="197"/>
    </location>
</feature>
<dbReference type="InterPro" id="IPR036259">
    <property type="entry name" value="MFS_trans_sf"/>
</dbReference>
<comment type="caution">
    <text evidence="12">The sequence shown here is derived from an EMBL/GenBank/DDBJ whole genome shotgun (WGS) entry which is preliminary data.</text>
</comment>
<keyword evidence="3 8" id="KW-0813">Transport</keyword>
<dbReference type="Pfam" id="PF00083">
    <property type="entry name" value="Sugar_tr"/>
    <property type="match status" value="1"/>
</dbReference>
<dbReference type="InterPro" id="IPR050360">
    <property type="entry name" value="MFS_Sugar_Transporters"/>
</dbReference>
<dbReference type="PANTHER" id="PTHR48022:SF55">
    <property type="entry name" value="SUGAR TRANSPORTER STL1"/>
    <property type="match status" value="1"/>
</dbReference>
<feature type="transmembrane region" description="Helical" evidence="10">
    <location>
        <begin position="141"/>
        <end position="165"/>
    </location>
</feature>
<dbReference type="AlphaFoldDB" id="A0AA38H435"/>
<dbReference type="GO" id="GO:0005351">
    <property type="term" value="F:carbohydrate:proton symporter activity"/>
    <property type="evidence" value="ECO:0007669"/>
    <property type="project" value="TreeGrafter"/>
</dbReference>
<comment type="catalytic activity">
    <reaction evidence="7">
        <text>myo-inositol(out) + H(+)(out) = myo-inositol(in) + H(+)(in)</text>
        <dbReference type="Rhea" id="RHEA:60364"/>
        <dbReference type="ChEBI" id="CHEBI:15378"/>
        <dbReference type="ChEBI" id="CHEBI:17268"/>
    </reaction>
</comment>
<evidence type="ECO:0000256" key="1">
    <source>
        <dbReference type="ARBA" id="ARBA00004141"/>
    </source>
</evidence>
<evidence type="ECO:0000256" key="5">
    <source>
        <dbReference type="ARBA" id="ARBA00022989"/>
    </source>
</evidence>
<evidence type="ECO:0000313" key="12">
    <source>
        <dbReference type="EMBL" id="KAI9633427.1"/>
    </source>
</evidence>
<dbReference type="PANTHER" id="PTHR48022">
    <property type="entry name" value="PLASTIDIC GLUCOSE TRANSPORTER 4"/>
    <property type="match status" value="1"/>
</dbReference>
<dbReference type="InterPro" id="IPR005828">
    <property type="entry name" value="MFS_sugar_transport-like"/>
</dbReference>
<feature type="transmembrane region" description="Helical" evidence="10">
    <location>
        <begin position="209"/>
        <end position="230"/>
    </location>
</feature>
<dbReference type="PROSITE" id="PS50850">
    <property type="entry name" value="MFS"/>
    <property type="match status" value="1"/>
</dbReference>